<organism evidence="2">
    <name type="scientific">Alexandrium andersonii</name>
    <dbReference type="NCBI Taxonomy" id="327968"/>
    <lineage>
        <taxon>Eukaryota</taxon>
        <taxon>Sar</taxon>
        <taxon>Alveolata</taxon>
        <taxon>Dinophyceae</taxon>
        <taxon>Gonyaulacales</taxon>
        <taxon>Pyrocystaceae</taxon>
        <taxon>Alexandrium</taxon>
    </lineage>
</organism>
<feature type="transmembrane region" description="Helical" evidence="1">
    <location>
        <begin position="54"/>
        <end position="76"/>
    </location>
</feature>
<protein>
    <submittedName>
        <fullName evidence="2">Uncharacterized protein</fullName>
    </submittedName>
</protein>
<keyword evidence="1" id="KW-0812">Transmembrane</keyword>
<dbReference type="AlphaFoldDB" id="A0A7S2GKS4"/>
<sequence length="127" mass="14039">MDTDHDDKLRSFEFFEVIECGHFFPTSRELNAMNGSPRVYRTPSLSQQSLQPSVPALAIGFGGLTCLFSVLLALGLRMAGKAEFGRADRERRETYTAMPYSKNSALEEYTLSTSASSNSSGRMIISL</sequence>
<keyword evidence="1" id="KW-0472">Membrane</keyword>
<gene>
    <name evidence="2" type="ORF">AAND1436_LOCUS26243</name>
</gene>
<accession>A0A7S2GKS4</accession>
<proteinExistence type="predicted"/>
<reference evidence="2" key="1">
    <citation type="submission" date="2021-01" db="EMBL/GenBank/DDBJ databases">
        <authorList>
            <person name="Corre E."/>
            <person name="Pelletier E."/>
            <person name="Niang G."/>
            <person name="Scheremetjew M."/>
            <person name="Finn R."/>
            <person name="Kale V."/>
            <person name="Holt S."/>
            <person name="Cochrane G."/>
            <person name="Meng A."/>
            <person name="Brown T."/>
            <person name="Cohen L."/>
        </authorList>
    </citation>
    <scope>NUCLEOTIDE SEQUENCE</scope>
    <source>
        <strain evidence="2">CCMP2222</strain>
    </source>
</reference>
<keyword evidence="1" id="KW-1133">Transmembrane helix</keyword>
<evidence type="ECO:0000256" key="1">
    <source>
        <dbReference type="SAM" id="Phobius"/>
    </source>
</evidence>
<name>A0A7S2GKS4_9DINO</name>
<evidence type="ECO:0000313" key="2">
    <source>
        <dbReference type="EMBL" id="CAD9455692.1"/>
    </source>
</evidence>
<dbReference type="EMBL" id="HBGQ01054116">
    <property type="protein sequence ID" value="CAD9455692.1"/>
    <property type="molecule type" value="Transcribed_RNA"/>
</dbReference>